<proteinExistence type="predicted"/>
<reference evidence="1" key="2">
    <citation type="journal article" date="2024" name="Plant">
        <title>Genomic evolution and insights into agronomic trait innovations of Sesamum species.</title>
        <authorList>
            <person name="Miao H."/>
            <person name="Wang L."/>
            <person name="Qu L."/>
            <person name="Liu H."/>
            <person name="Sun Y."/>
            <person name="Le M."/>
            <person name="Wang Q."/>
            <person name="Wei S."/>
            <person name="Zheng Y."/>
            <person name="Lin W."/>
            <person name="Duan Y."/>
            <person name="Cao H."/>
            <person name="Xiong S."/>
            <person name="Wang X."/>
            <person name="Wei L."/>
            <person name="Li C."/>
            <person name="Ma Q."/>
            <person name="Ju M."/>
            <person name="Zhao R."/>
            <person name="Li G."/>
            <person name="Mu C."/>
            <person name="Tian Q."/>
            <person name="Mei H."/>
            <person name="Zhang T."/>
            <person name="Gao T."/>
            <person name="Zhang H."/>
        </authorList>
    </citation>
    <scope>NUCLEOTIDE SEQUENCE</scope>
    <source>
        <strain evidence="1">K16</strain>
    </source>
</reference>
<dbReference type="Proteomes" id="UP001289374">
    <property type="component" value="Unassembled WGS sequence"/>
</dbReference>
<evidence type="ECO:0000313" key="2">
    <source>
        <dbReference type="Proteomes" id="UP001289374"/>
    </source>
</evidence>
<gene>
    <name evidence="1" type="ORF">Sango_3045800</name>
</gene>
<evidence type="ECO:0000313" key="1">
    <source>
        <dbReference type="EMBL" id="KAK4384588.1"/>
    </source>
</evidence>
<protein>
    <submittedName>
        <fullName evidence="1">Uncharacterized protein</fullName>
    </submittedName>
</protein>
<organism evidence="1 2">
    <name type="scientific">Sesamum angolense</name>
    <dbReference type="NCBI Taxonomy" id="2727404"/>
    <lineage>
        <taxon>Eukaryota</taxon>
        <taxon>Viridiplantae</taxon>
        <taxon>Streptophyta</taxon>
        <taxon>Embryophyta</taxon>
        <taxon>Tracheophyta</taxon>
        <taxon>Spermatophyta</taxon>
        <taxon>Magnoliopsida</taxon>
        <taxon>eudicotyledons</taxon>
        <taxon>Gunneridae</taxon>
        <taxon>Pentapetalae</taxon>
        <taxon>asterids</taxon>
        <taxon>lamiids</taxon>
        <taxon>Lamiales</taxon>
        <taxon>Pedaliaceae</taxon>
        <taxon>Sesamum</taxon>
    </lineage>
</organism>
<name>A0AAE1TAK2_9LAMI</name>
<reference evidence="1" key="1">
    <citation type="submission" date="2020-06" db="EMBL/GenBank/DDBJ databases">
        <authorList>
            <person name="Li T."/>
            <person name="Hu X."/>
            <person name="Zhang T."/>
            <person name="Song X."/>
            <person name="Zhang H."/>
            <person name="Dai N."/>
            <person name="Sheng W."/>
            <person name="Hou X."/>
            <person name="Wei L."/>
        </authorList>
    </citation>
    <scope>NUCLEOTIDE SEQUENCE</scope>
    <source>
        <strain evidence="1">K16</strain>
        <tissue evidence="1">Leaf</tissue>
    </source>
</reference>
<keyword evidence="2" id="KW-1185">Reference proteome</keyword>
<sequence length="180" mass="20382">MLELEDIREGIKDCIWRKLHSWSSKKLSQEGGAVLLKLVPQTIPTYAMSCFRLPDSFLVSLKVLRQKFFGIMVLVRRSIDRQGLNCASKQIWGVSGFVTLGSPIFPFLLNKLSCPTSRERLTVSPQLQIFPSFDFLQGTAEIIPSYMWQLVWGTRDLLAAGIRWKVGTACLFQSWVPLGS</sequence>
<accession>A0AAE1TAK2</accession>
<comment type="caution">
    <text evidence="1">The sequence shown here is derived from an EMBL/GenBank/DDBJ whole genome shotgun (WGS) entry which is preliminary data.</text>
</comment>
<dbReference type="AlphaFoldDB" id="A0AAE1TAK2"/>
<dbReference type="EMBL" id="JACGWL010000070">
    <property type="protein sequence ID" value="KAK4384588.1"/>
    <property type="molecule type" value="Genomic_DNA"/>
</dbReference>